<evidence type="ECO:0000313" key="3">
    <source>
        <dbReference type="Proteomes" id="UP000178526"/>
    </source>
</evidence>
<accession>A0A1F7RD44</accession>
<gene>
    <name evidence="2" type="ORF">A2042_02210</name>
</gene>
<sequence length="532" mass="63216">MGFSRFTELYSHIMRVINNSTYLYPDRRGFLTPSFHKAGQPACRQAGNVPPIGCDGIYGFHYRIIILLCLLIFSVASFSFADERVLDLSPLYYRKTDEAKQLKEVEILGSVFELKYSPEARKYSLKPFFNLEEDTAKKEKLTEILWPIGKFKRTEKGKLDWILPLYYSKYDTWDDGKETGTTMLLPFYIGGKAENGNYHLFFPLYGNLKGWFNKDEIKIALFPLYSSTVKGNDSSTEVMWPIFHYAKGEGHKGYRLWPFYGYDKKEGKHLKRFYLWPFVNYQKFYEGDKLVKTSFLSLPFYGFTESEKRSVETIMFPLYVHDKSSTRKYNRYDIIWPIFSFSRGEGRHITQFFPLFRFDRKGDTVHDVILWPFYWFDKVSSDGYERKESRLVPFFEDRRESWEKDKTDGRLVSLWPFYSYKRDRKDNVKISSPSLLAFLGYGKFREKMEENYSFLWAFYKYEGDKEGNSKSAYLWSLYKDQKSKTGRSINIPLFFSYNRDEKGEKTSFLKGLFETKKEGDKTKLKLFYIPLF</sequence>
<evidence type="ECO:0000256" key="1">
    <source>
        <dbReference type="SAM" id="Phobius"/>
    </source>
</evidence>
<evidence type="ECO:0000313" key="2">
    <source>
        <dbReference type="EMBL" id="OGL39465.1"/>
    </source>
</evidence>
<proteinExistence type="predicted"/>
<feature type="transmembrane region" description="Helical" evidence="1">
    <location>
        <begin position="60"/>
        <end position="81"/>
    </location>
</feature>
<reference evidence="2 3" key="1">
    <citation type="journal article" date="2016" name="Nat. Commun.">
        <title>Thousands of microbial genomes shed light on interconnected biogeochemical processes in an aquifer system.</title>
        <authorList>
            <person name="Anantharaman K."/>
            <person name="Brown C.T."/>
            <person name="Hug L.A."/>
            <person name="Sharon I."/>
            <person name="Castelle C.J."/>
            <person name="Probst A.J."/>
            <person name="Thomas B.C."/>
            <person name="Singh A."/>
            <person name="Wilkins M.J."/>
            <person name="Karaoz U."/>
            <person name="Brodie E.L."/>
            <person name="Williams K.H."/>
            <person name="Hubbard S.S."/>
            <person name="Banfield J.F."/>
        </authorList>
    </citation>
    <scope>NUCLEOTIDE SEQUENCE [LARGE SCALE GENOMIC DNA]</scope>
</reference>
<dbReference type="EMBL" id="MGDB01000118">
    <property type="protein sequence ID" value="OGL39465.1"/>
    <property type="molecule type" value="Genomic_DNA"/>
</dbReference>
<dbReference type="AlphaFoldDB" id="A0A1F7RD44"/>
<dbReference type="Proteomes" id="UP000178526">
    <property type="component" value="Unassembled WGS sequence"/>
</dbReference>
<comment type="caution">
    <text evidence="2">The sequence shown here is derived from an EMBL/GenBank/DDBJ whole genome shotgun (WGS) entry which is preliminary data.</text>
</comment>
<keyword evidence="1" id="KW-0472">Membrane</keyword>
<keyword evidence="1" id="KW-0812">Transmembrane</keyword>
<organism evidence="2 3">
    <name type="scientific">Candidatus Schekmanbacteria bacterium GWA2_38_11</name>
    <dbReference type="NCBI Taxonomy" id="1817876"/>
    <lineage>
        <taxon>Bacteria</taxon>
        <taxon>Candidatus Schekmaniibacteriota</taxon>
    </lineage>
</organism>
<keyword evidence="1" id="KW-1133">Transmembrane helix</keyword>
<name>A0A1F7RD44_9BACT</name>
<protein>
    <submittedName>
        <fullName evidence="2">Uncharacterized protein</fullName>
    </submittedName>
</protein>